<evidence type="ECO:0000259" key="4">
    <source>
        <dbReference type="Pfam" id="PF07992"/>
    </source>
</evidence>
<evidence type="ECO:0000256" key="1">
    <source>
        <dbReference type="ARBA" id="ARBA00009333"/>
    </source>
</evidence>
<dbReference type="PRINTS" id="PR00368">
    <property type="entry name" value="FADPNR"/>
</dbReference>
<reference evidence="5 6" key="1">
    <citation type="submission" date="2016-03" db="EMBL/GenBank/DDBJ databases">
        <authorList>
            <person name="Ploux O."/>
        </authorList>
    </citation>
    <scope>NUCLEOTIDE SEQUENCE [LARGE SCALE GENOMIC DNA]</scope>
    <source>
        <strain evidence="5 6">UAMH 11012</strain>
    </source>
</reference>
<dbReference type="Proteomes" id="UP000184330">
    <property type="component" value="Unassembled WGS sequence"/>
</dbReference>
<gene>
    <name evidence="5" type="ORF">PAC_06275</name>
</gene>
<evidence type="ECO:0000313" key="5">
    <source>
        <dbReference type="EMBL" id="CZR56387.1"/>
    </source>
</evidence>
<dbReference type="OrthoDB" id="10260355at2759"/>
<dbReference type="PRINTS" id="PR00469">
    <property type="entry name" value="PNDRDTASEII"/>
</dbReference>
<dbReference type="Pfam" id="PF07992">
    <property type="entry name" value="Pyr_redox_2"/>
    <property type="match status" value="1"/>
</dbReference>
<proteinExistence type="inferred from homology"/>
<dbReference type="AlphaFoldDB" id="A0A1L7WUE7"/>
<dbReference type="InterPro" id="IPR050097">
    <property type="entry name" value="Ferredoxin-NADP_redctase_2"/>
</dbReference>
<dbReference type="InterPro" id="IPR023753">
    <property type="entry name" value="FAD/NAD-binding_dom"/>
</dbReference>
<dbReference type="SUPFAM" id="SSF51905">
    <property type="entry name" value="FAD/NAD(P)-binding domain"/>
    <property type="match status" value="1"/>
</dbReference>
<feature type="domain" description="FAD/NAD(P)-binding" evidence="4">
    <location>
        <begin position="15"/>
        <end position="315"/>
    </location>
</feature>
<dbReference type="PANTHER" id="PTHR48105">
    <property type="entry name" value="THIOREDOXIN REDUCTASE 1-RELATED-RELATED"/>
    <property type="match status" value="1"/>
</dbReference>
<keyword evidence="6" id="KW-1185">Reference proteome</keyword>
<dbReference type="EMBL" id="FJOG01000008">
    <property type="protein sequence ID" value="CZR56387.1"/>
    <property type="molecule type" value="Genomic_DNA"/>
</dbReference>
<dbReference type="GO" id="GO:0016491">
    <property type="term" value="F:oxidoreductase activity"/>
    <property type="evidence" value="ECO:0007669"/>
    <property type="project" value="UniProtKB-KW"/>
</dbReference>
<dbReference type="GO" id="GO:0097237">
    <property type="term" value="P:cellular response to toxic substance"/>
    <property type="evidence" value="ECO:0007669"/>
    <property type="project" value="UniProtKB-ARBA"/>
</dbReference>
<keyword evidence="3" id="KW-0560">Oxidoreductase</keyword>
<dbReference type="InterPro" id="IPR036188">
    <property type="entry name" value="FAD/NAD-bd_sf"/>
</dbReference>
<comment type="similarity">
    <text evidence="1">Belongs to the class-II pyridine nucleotide-disulfide oxidoreductase family.</text>
</comment>
<dbReference type="Gene3D" id="3.50.50.60">
    <property type="entry name" value="FAD/NAD(P)-binding domain"/>
    <property type="match status" value="2"/>
</dbReference>
<keyword evidence="2" id="KW-0285">Flavoprotein</keyword>
<sequence>MSTQTPQNSRDSPIDVLVVGAGPAGLAFGTSIARLLHTCIIFSHNQFRNAKSQHMHGIPTWEHRSPAEFRSAARADILSHYSTTFFENFSISSIEKHARDDGSSLFKAVDENGKEWWGRKLVLASGVKDIMPDIEGYEECWVSGIFHCLFCHGYEERGAASAGVLAIDDCSPAPLALHFARYANRLAGKITIYTNGNEEVTKGIETALSQLKAESKTRKNVTIVRRRIVKLVKLPKGAEIEVVLEGGEKKVEGFLAHKPKGEQHGPWAEQLGLEMTDQGDIKVNPPFNATSVPGVFAGGDCGVMMKTATVALSNGGLLAAGVAAQLEAED</sequence>
<accession>A0A1L7WUE7</accession>
<evidence type="ECO:0000256" key="2">
    <source>
        <dbReference type="ARBA" id="ARBA00022630"/>
    </source>
</evidence>
<organism evidence="5 6">
    <name type="scientific">Phialocephala subalpina</name>
    <dbReference type="NCBI Taxonomy" id="576137"/>
    <lineage>
        <taxon>Eukaryota</taxon>
        <taxon>Fungi</taxon>
        <taxon>Dikarya</taxon>
        <taxon>Ascomycota</taxon>
        <taxon>Pezizomycotina</taxon>
        <taxon>Leotiomycetes</taxon>
        <taxon>Helotiales</taxon>
        <taxon>Mollisiaceae</taxon>
        <taxon>Phialocephala</taxon>
        <taxon>Phialocephala fortinii species complex</taxon>
    </lineage>
</organism>
<dbReference type="STRING" id="576137.A0A1L7WUE7"/>
<evidence type="ECO:0000313" key="6">
    <source>
        <dbReference type="Proteomes" id="UP000184330"/>
    </source>
</evidence>
<protein>
    <submittedName>
        <fullName evidence="5">Related to thioredoxin reductase</fullName>
    </submittedName>
</protein>
<name>A0A1L7WUE7_9HELO</name>
<evidence type="ECO:0000256" key="3">
    <source>
        <dbReference type="ARBA" id="ARBA00023002"/>
    </source>
</evidence>